<dbReference type="CDD" id="cd06558">
    <property type="entry name" value="crotonase-like"/>
    <property type="match status" value="1"/>
</dbReference>
<evidence type="ECO:0000256" key="2">
    <source>
        <dbReference type="ARBA" id="ARBA00005254"/>
    </source>
</evidence>
<dbReference type="RefSeq" id="WP_089252981.1">
    <property type="nucleotide sequence ID" value="NZ_FZOW01000038.1"/>
</dbReference>
<keyword evidence="3" id="KW-0276">Fatty acid metabolism</keyword>
<dbReference type="PANTHER" id="PTHR11941">
    <property type="entry name" value="ENOYL-COA HYDRATASE-RELATED"/>
    <property type="match status" value="1"/>
</dbReference>
<evidence type="ECO:0000313" key="7">
    <source>
        <dbReference type="EMBL" id="SNT53316.1"/>
    </source>
</evidence>
<proteinExistence type="inferred from homology"/>
<gene>
    <name evidence="7" type="ORF">SAMN05421642_1389</name>
</gene>
<evidence type="ECO:0000256" key="6">
    <source>
        <dbReference type="RuleBase" id="RU003707"/>
    </source>
</evidence>
<comment type="similarity">
    <text evidence="2 6">Belongs to the enoyl-CoA hydratase/isomerase family.</text>
</comment>
<dbReference type="AlphaFoldDB" id="A0A239NEH9"/>
<comment type="function">
    <text evidence="1">Could possibly oxidize fatty acids using specific components.</text>
</comment>
<dbReference type="Proteomes" id="UP000198327">
    <property type="component" value="Unassembled WGS sequence"/>
</dbReference>
<dbReference type="PANTHER" id="PTHR11941:SF54">
    <property type="entry name" value="ENOYL-COA HYDRATASE, MITOCHONDRIAL"/>
    <property type="match status" value="1"/>
</dbReference>
<dbReference type="InterPro" id="IPR029045">
    <property type="entry name" value="ClpP/crotonase-like_dom_sf"/>
</dbReference>
<evidence type="ECO:0000256" key="3">
    <source>
        <dbReference type="ARBA" id="ARBA00022832"/>
    </source>
</evidence>
<dbReference type="Pfam" id="PF00378">
    <property type="entry name" value="ECH_1"/>
    <property type="match status" value="1"/>
</dbReference>
<name>A0A239NEH9_9NOCA</name>
<dbReference type="OrthoDB" id="9777711at2"/>
<organism evidence="7 8">
    <name type="scientific">Rhodococcoides kyotonense</name>
    <dbReference type="NCBI Taxonomy" id="398843"/>
    <lineage>
        <taxon>Bacteria</taxon>
        <taxon>Bacillati</taxon>
        <taxon>Actinomycetota</taxon>
        <taxon>Actinomycetes</taxon>
        <taxon>Mycobacteriales</taxon>
        <taxon>Nocardiaceae</taxon>
        <taxon>Rhodococcoides</taxon>
    </lineage>
</organism>
<keyword evidence="8" id="KW-1185">Reference proteome</keyword>
<dbReference type="GO" id="GO:0006635">
    <property type="term" value="P:fatty acid beta-oxidation"/>
    <property type="evidence" value="ECO:0007669"/>
    <property type="project" value="TreeGrafter"/>
</dbReference>
<comment type="catalytic activity">
    <reaction evidence="4">
        <text>a (3S)-3-hydroxyacyl-CoA = a (2E)-enoyl-CoA + H2O</text>
        <dbReference type="Rhea" id="RHEA:16105"/>
        <dbReference type="ChEBI" id="CHEBI:15377"/>
        <dbReference type="ChEBI" id="CHEBI:57318"/>
        <dbReference type="ChEBI" id="CHEBI:58856"/>
        <dbReference type="EC" id="4.2.1.17"/>
    </reaction>
</comment>
<dbReference type="PROSITE" id="PS00166">
    <property type="entry name" value="ENOYL_COA_HYDRATASE"/>
    <property type="match status" value="1"/>
</dbReference>
<dbReference type="InterPro" id="IPR001753">
    <property type="entry name" value="Enoyl-CoA_hydra/iso"/>
</dbReference>
<evidence type="ECO:0000313" key="8">
    <source>
        <dbReference type="Proteomes" id="UP000198327"/>
    </source>
</evidence>
<sequence>MTSTVPDVEQLVSFRYDTPHVAVITIDNYPANALSGPARLQLGHILDEIEENLDVRAVVIASEGEHWSAGGQLREDEVLEDSDVTDYIESFMATVNRVENFRVPVIAAIQGGALGGGMEFALACDIRIASTKAFFVAAGVNVGLIVSFWRLPRLIGLGPAKEILLTGERCKADHALRVGLVSEVVEPDELLDAALKKARRIASRAPLSVEATKAAANKAHDLDFAEGHRLQIEKFGEMFRTNDHKEALAAFFGKREGNYVRG</sequence>
<comment type="catalytic activity">
    <reaction evidence="5">
        <text>a 4-saturated-(3S)-3-hydroxyacyl-CoA = a (3E)-enoyl-CoA + H2O</text>
        <dbReference type="Rhea" id="RHEA:20724"/>
        <dbReference type="ChEBI" id="CHEBI:15377"/>
        <dbReference type="ChEBI" id="CHEBI:58521"/>
        <dbReference type="ChEBI" id="CHEBI:137480"/>
        <dbReference type="EC" id="4.2.1.17"/>
    </reaction>
</comment>
<evidence type="ECO:0000256" key="4">
    <source>
        <dbReference type="ARBA" id="ARBA00023709"/>
    </source>
</evidence>
<evidence type="ECO:0000256" key="5">
    <source>
        <dbReference type="ARBA" id="ARBA00023717"/>
    </source>
</evidence>
<accession>A0A239NEH9</accession>
<dbReference type="InterPro" id="IPR018376">
    <property type="entry name" value="Enoyl-CoA_hyd/isom_CS"/>
</dbReference>
<keyword evidence="3" id="KW-0443">Lipid metabolism</keyword>
<dbReference type="GO" id="GO:0004300">
    <property type="term" value="F:enoyl-CoA hydratase activity"/>
    <property type="evidence" value="ECO:0007669"/>
    <property type="project" value="UniProtKB-EC"/>
</dbReference>
<reference evidence="8" key="1">
    <citation type="submission" date="2017-06" db="EMBL/GenBank/DDBJ databases">
        <authorList>
            <person name="Varghese N."/>
            <person name="Submissions S."/>
        </authorList>
    </citation>
    <scope>NUCLEOTIDE SEQUENCE [LARGE SCALE GENOMIC DNA]</scope>
    <source>
        <strain evidence="8">JCM 23211</strain>
    </source>
</reference>
<evidence type="ECO:0000256" key="1">
    <source>
        <dbReference type="ARBA" id="ARBA00002994"/>
    </source>
</evidence>
<protein>
    <submittedName>
        <fullName evidence="7">Enoyl-CoA hydratase</fullName>
    </submittedName>
</protein>
<dbReference type="EMBL" id="FZOW01000038">
    <property type="protein sequence ID" value="SNT53316.1"/>
    <property type="molecule type" value="Genomic_DNA"/>
</dbReference>
<dbReference type="SUPFAM" id="SSF52096">
    <property type="entry name" value="ClpP/crotonase"/>
    <property type="match status" value="1"/>
</dbReference>
<dbReference type="Gene3D" id="3.90.226.10">
    <property type="entry name" value="2-enoyl-CoA Hydratase, Chain A, domain 1"/>
    <property type="match status" value="1"/>
</dbReference>